<evidence type="ECO:0000256" key="2">
    <source>
        <dbReference type="ARBA" id="ARBA00004413"/>
    </source>
</evidence>
<keyword evidence="6" id="KW-0145">Chemotaxis</keyword>
<dbReference type="Pfam" id="PF14842">
    <property type="entry name" value="FliG_N"/>
    <property type="match status" value="1"/>
</dbReference>
<dbReference type="PANTHER" id="PTHR30534">
    <property type="entry name" value="FLAGELLAR MOTOR SWITCH PROTEIN FLIG"/>
    <property type="match status" value="1"/>
</dbReference>
<proteinExistence type="inferred from homology"/>
<comment type="similarity">
    <text evidence="3">Belongs to the FliG family.</text>
</comment>
<dbReference type="Pfam" id="PF01706">
    <property type="entry name" value="FliG_C"/>
    <property type="match status" value="1"/>
</dbReference>
<evidence type="ECO:0000313" key="10">
    <source>
        <dbReference type="EMBL" id="AQP54564.1"/>
    </source>
</evidence>
<keyword evidence="7" id="KW-0283">Flagellar rotation</keyword>
<evidence type="ECO:0000313" key="11">
    <source>
        <dbReference type="Proteomes" id="UP000188246"/>
    </source>
</evidence>
<dbReference type="OrthoDB" id="9780302at2"/>
<dbReference type="GO" id="GO:0005886">
    <property type="term" value="C:plasma membrane"/>
    <property type="evidence" value="ECO:0007669"/>
    <property type="project" value="UniProtKB-SubCell"/>
</dbReference>
<dbReference type="Proteomes" id="UP000188246">
    <property type="component" value="Chromosome"/>
</dbReference>
<dbReference type="STRING" id="633807.BW732_10360"/>
<dbReference type="Gene3D" id="1.10.220.30">
    <property type="match status" value="3"/>
</dbReference>
<dbReference type="GO" id="GO:0003774">
    <property type="term" value="F:cytoskeletal motor activity"/>
    <property type="evidence" value="ECO:0007669"/>
    <property type="project" value="InterPro"/>
</dbReference>
<evidence type="ECO:0000256" key="8">
    <source>
        <dbReference type="ARBA" id="ARBA00023136"/>
    </source>
</evidence>
<dbReference type="NCBIfam" id="TIGR00207">
    <property type="entry name" value="fliG"/>
    <property type="match status" value="1"/>
</dbReference>
<dbReference type="PIRSF" id="PIRSF003161">
    <property type="entry name" value="FliG"/>
    <property type="match status" value="1"/>
</dbReference>
<evidence type="ECO:0000256" key="1">
    <source>
        <dbReference type="ARBA" id="ARBA00004117"/>
    </source>
</evidence>
<dbReference type="InterPro" id="IPR000090">
    <property type="entry name" value="Flg_Motor_Flig"/>
</dbReference>
<reference evidence="10 11" key="1">
    <citation type="journal article" date="2010" name="Int. J. Syst. Evol. Microbiol.">
        <title>Vagococcus penaei sp. nov., isolated from spoilage microbiota of cooked shrimp (Penaeus vannamei).</title>
        <authorList>
            <person name="Jaffres E."/>
            <person name="Prevost H."/>
            <person name="Rossero A."/>
            <person name="Joffraud J.J."/>
            <person name="Dousset X."/>
        </authorList>
    </citation>
    <scope>NUCLEOTIDE SEQUENCE [LARGE SCALE GENOMIC DNA]</scope>
    <source>
        <strain evidence="10 11">CD276</strain>
    </source>
</reference>
<keyword evidence="10" id="KW-0282">Flagellum</keyword>
<keyword evidence="11" id="KW-1185">Reference proteome</keyword>
<evidence type="ECO:0000256" key="4">
    <source>
        <dbReference type="ARBA" id="ARBA00021870"/>
    </source>
</evidence>
<dbReference type="Pfam" id="PF14841">
    <property type="entry name" value="FliG_M"/>
    <property type="match status" value="1"/>
</dbReference>
<dbReference type="PANTHER" id="PTHR30534:SF0">
    <property type="entry name" value="FLAGELLAR MOTOR SWITCH PROTEIN FLIG"/>
    <property type="match status" value="1"/>
</dbReference>
<dbReference type="PRINTS" id="PR00954">
    <property type="entry name" value="FLGMOTORFLIG"/>
</dbReference>
<dbReference type="RefSeq" id="WP_077276650.1">
    <property type="nucleotide sequence ID" value="NZ_CP019609.1"/>
</dbReference>
<dbReference type="GO" id="GO:0071973">
    <property type="term" value="P:bacterial-type flagellum-dependent cell motility"/>
    <property type="evidence" value="ECO:0007669"/>
    <property type="project" value="InterPro"/>
</dbReference>
<dbReference type="EMBL" id="CP019609">
    <property type="protein sequence ID" value="AQP54564.1"/>
    <property type="molecule type" value="Genomic_DNA"/>
</dbReference>
<organism evidence="10 11">
    <name type="scientific">Vagococcus penaei</name>
    <dbReference type="NCBI Taxonomy" id="633807"/>
    <lineage>
        <taxon>Bacteria</taxon>
        <taxon>Bacillati</taxon>
        <taxon>Bacillota</taxon>
        <taxon>Bacilli</taxon>
        <taxon>Lactobacillales</taxon>
        <taxon>Enterococcaceae</taxon>
        <taxon>Vagococcus</taxon>
    </lineage>
</organism>
<accession>A0A1Q2D855</accession>
<keyword evidence="5" id="KW-1003">Cell membrane</keyword>
<dbReference type="InterPro" id="IPR028263">
    <property type="entry name" value="FliG_N"/>
</dbReference>
<comment type="subcellular location">
    <subcellularLocation>
        <location evidence="1">Bacterial flagellum basal body</location>
    </subcellularLocation>
    <subcellularLocation>
        <location evidence="2">Cell membrane</location>
        <topology evidence="2">Peripheral membrane protein</topology>
        <orientation evidence="2">Cytoplasmic side</orientation>
    </subcellularLocation>
</comment>
<evidence type="ECO:0000256" key="6">
    <source>
        <dbReference type="ARBA" id="ARBA00022500"/>
    </source>
</evidence>
<keyword evidence="10" id="KW-0969">Cilium</keyword>
<keyword evidence="10" id="KW-0966">Cell projection</keyword>
<sequence length="334" mass="37145">METLDGTRKAALLLISLGSEAAAQIMKLLPETYIQKVSYEIANIDYVSIEEREQVVSEFITMSTARNHVIDGGIDYAIDLLNKALGSQKAKEVIDVLNQIQLRERPFNIARKADTQQLVNLLLGEHSQTVALILCYMQPDKAAQVLSQFPSERQTEIAEKIGTIGSTSPVVIERIEKVIENKFSNTLESKTENVGGVNTLVEILNSVGRSTEKNIISDLEKRQPELSEEIKSNLFTFEDIVGLDRGDVQKVLREVNHDVLVLALKGASDQIKEFIYSNQSSRSVETLKEDLQFMGPARLSAVEEAQQSIVAVIRRLDEQGEIYIGRGDQDAVIS</sequence>
<evidence type="ECO:0000256" key="7">
    <source>
        <dbReference type="ARBA" id="ARBA00022779"/>
    </source>
</evidence>
<dbReference type="GO" id="GO:0009425">
    <property type="term" value="C:bacterial-type flagellum basal body"/>
    <property type="evidence" value="ECO:0007669"/>
    <property type="project" value="UniProtKB-SubCell"/>
</dbReference>
<keyword evidence="8" id="KW-0472">Membrane</keyword>
<dbReference type="InterPro" id="IPR011002">
    <property type="entry name" value="FliG_a-hlx"/>
</dbReference>
<dbReference type="InterPro" id="IPR023087">
    <property type="entry name" value="Flg_Motor_Flig_C"/>
</dbReference>
<evidence type="ECO:0000256" key="9">
    <source>
        <dbReference type="ARBA" id="ARBA00023143"/>
    </source>
</evidence>
<evidence type="ECO:0000256" key="5">
    <source>
        <dbReference type="ARBA" id="ARBA00022475"/>
    </source>
</evidence>
<dbReference type="KEGG" id="vpi:BW732_10360"/>
<dbReference type="InterPro" id="IPR032779">
    <property type="entry name" value="FliG_M"/>
</dbReference>
<gene>
    <name evidence="10" type="ORF">BW732_10360</name>
</gene>
<keyword evidence="9" id="KW-0975">Bacterial flagellum</keyword>
<evidence type="ECO:0000256" key="3">
    <source>
        <dbReference type="ARBA" id="ARBA00010299"/>
    </source>
</evidence>
<dbReference type="GO" id="GO:0006935">
    <property type="term" value="P:chemotaxis"/>
    <property type="evidence" value="ECO:0007669"/>
    <property type="project" value="UniProtKB-KW"/>
</dbReference>
<name>A0A1Q2D855_9ENTE</name>
<dbReference type="AlphaFoldDB" id="A0A1Q2D855"/>
<dbReference type="SUPFAM" id="SSF48029">
    <property type="entry name" value="FliG"/>
    <property type="match status" value="2"/>
</dbReference>
<protein>
    <recommendedName>
        <fullName evidence="4">Flagellar motor switch protein FliG</fullName>
    </recommendedName>
</protein>